<gene>
    <name evidence="1" type="ORF">P168DRAFT_66089</name>
</gene>
<sequence length="70" mass="7281">MDGSFISCGVRGGGGVLFCCRCRCRLAEMWNLGSVLGSAGLVCWGVVDGAVSVIVPRWDGVGLGLDDDPY</sequence>
<protein>
    <submittedName>
        <fullName evidence="1">Uncharacterized protein</fullName>
    </submittedName>
</protein>
<reference evidence="1" key="1">
    <citation type="submission" date="2016-12" db="EMBL/GenBank/DDBJ databases">
        <title>The genomes of Aspergillus section Nigri reveals drivers in fungal speciation.</title>
        <authorList>
            <consortium name="DOE Joint Genome Institute"/>
            <person name="Vesth T.C."/>
            <person name="Nybo J."/>
            <person name="Theobald S."/>
            <person name="Brandl J."/>
            <person name="Frisvad J.C."/>
            <person name="Nielsen K.F."/>
            <person name="Lyhne E.K."/>
            <person name="Kogle M.E."/>
            <person name="Kuo A."/>
            <person name="Riley R."/>
            <person name="Clum A."/>
            <person name="Nolan M."/>
            <person name="Lipzen A."/>
            <person name="Salamov A."/>
            <person name="Henrissat B."/>
            <person name="Wiebenga A."/>
            <person name="De vries R.P."/>
            <person name="Grigoriev I.V."/>
            <person name="Mortensen U.H."/>
            <person name="Andersen M.R."/>
            <person name="Baker S.E."/>
        </authorList>
    </citation>
    <scope>NUCLEOTIDE SEQUENCE</scope>
    <source>
        <strain evidence="1">IBT 28561</strain>
    </source>
</reference>
<dbReference type="AlphaFoldDB" id="A0A2I1CTA3"/>
<dbReference type="Proteomes" id="UP000234254">
    <property type="component" value="Unassembled WGS sequence"/>
</dbReference>
<evidence type="ECO:0000313" key="1">
    <source>
        <dbReference type="EMBL" id="PKY00866.1"/>
    </source>
</evidence>
<dbReference type="VEuPathDB" id="FungiDB:P168DRAFT_66089"/>
<evidence type="ECO:0000313" key="2">
    <source>
        <dbReference type="Proteomes" id="UP000234254"/>
    </source>
</evidence>
<proteinExistence type="predicted"/>
<dbReference type="GeneID" id="36549613"/>
<dbReference type="RefSeq" id="XP_024689460.1">
    <property type="nucleotide sequence ID" value="XM_024842084.1"/>
</dbReference>
<dbReference type="EMBL" id="MSFM01000013">
    <property type="protein sequence ID" value="PKY00866.1"/>
    <property type="molecule type" value="Genomic_DNA"/>
</dbReference>
<name>A0A2I1CTA3_ASPC2</name>
<keyword evidence="2" id="KW-1185">Reference proteome</keyword>
<organism evidence="1 2">
    <name type="scientific">Aspergillus campestris (strain IBT 28561)</name>
    <dbReference type="NCBI Taxonomy" id="1392248"/>
    <lineage>
        <taxon>Eukaryota</taxon>
        <taxon>Fungi</taxon>
        <taxon>Dikarya</taxon>
        <taxon>Ascomycota</taxon>
        <taxon>Pezizomycotina</taxon>
        <taxon>Eurotiomycetes</taxon>
        <taxon>Eurotiomycetidae</taxon>
        <taxon>Eurotiales</taxon>
        <taxon>Aspergillaceae</taxon>
        <taxon>Aspergillus</taxon>
        <taxon>Aspergillus subgen. Circumdati</taxon>
    </lineage>
</organism>
<comment type="caution">
    <text evidence="1">The sequence shown here is derived from an EMBL/GenBank/DDBJ whole genome shotgun (WGS) entry which is preliminary data.</text>
</comment>
<accession>A0A2I1CTA3</accession>